<feature type="compositionally biased region" description="Basic and acidic residues" evidence="1">
    <location>
        <begin position="180"/>
        <end position="196"/>
    </location>
</feature>
<gene>
    <name evidence="2" type="ORF">CYCCA115_LOCUS22737</name>
</gene>
<proteinExistence type="predicted"/>
<dbReference type="Proteomes" id="UP001295423">
    <property type="component" value="Unassembled WGS sequence"/>
</dbReference>
<feature type="compositionally biased region" description="Acidic residues" evidence="1">
    <location>
        <begin position="120"/>
        <end position="133"/>
    </location>
</feature>
<reference evidence="2" key="1">
    <citation type="submission" date="2023-08" db="EMBL/GenBank/DDBJ databases">
        <authorList>
            <person name="Audoor S."/>
            <person name="Bilcke G."/>
        </authorList>
    </citation>
    <scope>NUCLEOTIDE SEQUENCE</scope>
</reference>
<sequence>MADAYHPYIPDELPLNIPNNKRREKSIEASSYEATRPSTIAALNESLLSSMVDDSATSSAYFDDVVGYSLGSLGDIDGGANNNKTTATIRPTVYDDEYGLAQTSNHRAHRGESSPWNDGTLDDNDDNDDDYAQSEELVQESAFSSNRGELSGPAIVSPLGKDDHQRDSFADTDEGLPFEDGNHDGSDSDNDVKDGPDALESHVLGLNDLMTLQSQRKYNWKTSSGEIEEYASEMELFDDDDDVDDGDDGIAEDDVVDTKSKPKRISLSLGTFDAEVDSVDASDNEDDDETKTPHKPKSSSRSLQSNNPEEPVPTDIESIKEMNKEDYWNLFNKILHMPTDFEFVPEDPLEFIKRRDAARYAARQEARQPPKPKRQRARRRKSSGGGSSTAPVRCRSTEVFEPPNMKERPRPPRRSSSFSGTTATTTAAAAAAATVRERESSIGHPTHGGNHMLSKLPFMHNVKFHRPKKPEFVAVMQHSTHLFGKKAREATLSFSSKFGHHPHPHHHDHPKKIENRPYNG</sequence>
<feature type="region of interest" description="Disordered" evidence="1">
    <location>
        <begin position="16"/>
        <end position="35"/>
    </location>
</feature>
<feature type="compositionally biased region" description="Acidic residues" evidence="1">
    <location>
        <begin position="274"/>
        <end position="289"/>
    </location>
</feature>
<evidence type="ECO:0000313" key="3">
    <source>
        <dbReference type="Proteomes" id="UP001295423"/>
    </source>
</evidence>
<protein>
    <submittedName>
        <fullName evidence="2">Uncharacterized protein</fullName>
    </submittedName>
</protein>
<dbReference type="AlphaFoldDB" id="A0AAD2PXQ6"/>
<feature type="region of interest" description="Disordered" evidence="1">
    <location>
        <begin position="496"/>
        <end position="520"/>
    </location>
</feature>
<accession>A0AAD2PXQ6</accession>
<feature type="compositionally biased region" description="Basic and acidic residues" evidence="1">
    <location>
        <begin position="160"/>
        <end position="169"/>
    </location>
</feature>
<feature type="compositionally biased region" description="Basic residues" evidence="1">
    <location>
        <begin position="498"/>
        <end position="510"/>
    </location>
</feature>
<comment type="caution">
    <text evidence="2">The sequence shown here is derived from an EMBL/GenBank/DDBJ whole genome shotgun (WGS) entry which is preliminary data.</text>
</comment>
<keyword evidence="3" id="KW-1185">Reference proteome</keyword>
<dbReference type="EMBL" id="CAKOGP040002325">
    <property type="protein sequence ID" value="CAJ1967362.1"/>
    <property type="molecule type" value="Genomic_DNA"/>
</dbReference>
<feature type="compositionally biased region" description="Basic and acidic residues" evidence="1">
    <location>
        <begin position="511"/>
        <end position="520"/>
    </location>
</feature>
<evidence type="ECO:0000313" key="2">
    <source>
        <dbReference type="EMBL" id="CAJ1967362.1"/>
    </source>
</evidence>
<feature type="region of interest" description="Disordered" evidence="1">
    <location>
        <begin position="360"/>
        <end position="454"/>
    </location>
</feature>
<feature type="compositionally biased region" description="Basic residues" evidence="1">
    <location>
        <begin position="370"/>
        <end position="382"/>
    </location>
</feature>
<name>A0AAD2PXQ6_9STRA</name>
<feature type="region of interest" description="Disordered" evidence="1">
    <location>
        <begin position="104"/>
        <end position="196"/>
    </location>
</feature>
<feature type="compositionally biased region" description="Polar residues" evidence="1">
    <location>
        <begin position="299"/>
        <end position="308"/>
    </location>
</feature>
<feature type="compositionally biased region" description="Low complexity" evidence="1">
    <location>
        <begin position="414"/>
        <end position="434"/>
    </location>
</feature>
<organism evidence="2 3">
    <name type="scientific">Cylindrotheca closterium</name>
    <dbReference type="NCBI Taxonomy" id="2856"/>
    <lineage>
        <taxon>Eukaryota</taxon>
        <taxon>Sar</taxon>
        <taxon>Stramenopiles</taxon>
        <taxon>Ochrophyta</taxon>
        <taxon>Bacillariophyta</taxon>
        <taxon>Bacillariophyceae</taxon>
        <taxon>Bacillariophycidae</taxon>
        <taxon>Bacillariales</taxon>
        <taxon>Bacillariaceae</taxon>
        <taxon>Cylindrotheca</taxon>
    </lineage>
</organism>
<feature type="compositionally biased region" description="Acidic residues" evidence="1">
    <location>
        <begin position="238"/>
        <end position="255"/>
    </location>
</feature>
<evidence type="ECO:0000256" key="1">
    <source>
        <dbReference type="SAM" id="MobiDB-lite"/>
    </source>
</evidence>
<feature type="region of interest" description="Disordered" evidence="1">
    <location>
        <begin position="238"/>
        <end position="318"/>
    </location>
</feature>